<feature type="non-terminal residue" evidence="2">
    <location>
        <position position="1"/>
    </location>
</feature>
<feature type="compositionally biased region" description="Low complexity" evidence="1">
    <location>
        <begin position="33"/>
        <end position="51"/>
    </location>
</feature>
<dbReference type="EMBL" id="ACGT01000011">
    <property type="protein sequence ID" value="EEJ73999.1"/>
    <property type="molecule type" value="Genomic_DNA"/>
</dbReference>
<dbReference type="AlphaFoldDB" id="C2EHI9"/>
<feature type="region of interest" description="Disordered" evidence="1">
    <location>
        <begin position="1"/>
        <end position="75"/>
    </location>
</feature>
<evidence type="ECO:0000256" key="1">
    <source>
        <dbReference type="SAM" id="MobiDB-lite"/>
    </source>
</evidence>
<accession>C2EHI9</accession>
<proteinExistence type="predicted"/>
<gene>
    <name evidence="2" type="ORF">HMPREF0545_1111</name>
</gene>
<feature type="compositionally biased region" description="Polar residues" evidence="1">
    <location>
        <begin position="17"/>
        <end position="27"/>
    </location>
</feature>
<feature type="compositionally biased region" description="Polar residues" evidence="1">
    <location>
        <begin position="58"/>
        <end position="68"/>
    </location>
</feature>
<organism evidence="2 3">
    <name type="scientific">Ligilactobacillus salivarius DSM 20555 = ATCC 11741</name>
    <dbReference type="NCBI Taxonomy" id="1423799"/>
    <lineage>
        <taxon>Bacteria</taxon>
        <taxon>Bacillati</taxon>
        <taxon>Bacillota</taxon>
        <taxon>Bacilli</taxon>
        <taxon>Lactobacillales</taxon>
        <taxon>Lactobacillaceae</taxon>
        <taxon>Ligilactobacillus</taxon>
    </lineage>
</organism>
<dbReference type="Proteomes" id="UP000003531">
    <property type="component" value="Unassembled WGS sequence"/>
</dbReference>
<sequence length="75" mass="8037">GGRCPDPGRVRRGQAGRHQTTPSSSALALTRSLPSLRMTRTPPRPSPTSTSGLCVPTTPITRPSTNWPSCGRTRR</sequence>
<protein>
    <submittedName>
        <fullName evidence="2">Uncharacterized protein</fullName>
    </submittedName>
</protein>
<name>C2EHI9_9LACO</name>
<evidence type="ECO:0000313" key="2">
    <source>
        <dbReference type="EMBL" id="EEJ73999.1"/>
    </source>
</evidence>
<evidence type="ECO:0000313" key="3">
    <source>
        <dbReference type="Proteomes" id="UP000003531"/>
    </source>
</evidence>
<reference evidence="2 3" key="1">
    <citation type="submission" date="2009-01" db="EMBL/GenBank/DDBJ databases">
        <authorList>
            <person name="Qin X."/>
            <person name="Bachman B."/>
            <person name="Battles P."/>
            <person name="Bell A."/>
            <person name="Bess C."/>
            <person name="Bickham C."/>
            <person name="Chaboub L."/>
            <person name="Chen D."/>
            <person name="Coyle M."/>
            <person name="Deiros D.R."/>
            <person name="Dinh H."/>
            <person name="Forbes L."/>
            <person name="Fowler G."/>
            <person name="Francisco L."/>
            <person name="Fu Q."/>
            <person name="Gubbala S."/>
            <person name="Hale W."/>
            <person name="Han Y."/>
            <person name="Hemphill L."/>
            <person name="Highlander S.K."/>
            <person name="Hirani K."/>
            <person name="Hogues M."/>
            <person name="Jackson L."/>
            <person name="Jakkamsetti A."/>
            <person name="Javaid M."/>
            <person name="Jiang H."/>
            <person name="Korchina V."/>
            <person name="Kovar C."/>
            <person name="Lara F."/>
            <person name="Lee S."/>
            <person name="Mata R."/>
            <person name="Mathew T."/>
            <person name="Moen C."/>
            <person name="Morales K."/>
            <person name="Munidasa M."/>
            <person name="Nazareth L."/>
            <person name="Ngo R."/>
            <person name="Nguyen L."/>
            <person name="Okwuonu G."/>
            <person name="Ongeri F."/>
            <person name="Patil S."/>
            <person name="Petrosino J."/>
            <person name="Pham C."/>
            <person name="Pham P."/>
            <person name="Pu L.-L."/>
            <person name="Puazo M."/>
            <person name="Raj R."/>
            <person name="Reid J."/>
            <person name="Rouhana J."/>
            <person name="Saada N."/>
            <person name="Shang Y."/>
            <person name="Simmons D."/>
            <person name="Thornton R."/>
            <person name="Warren J."/>
            <person name="Weissenberger G."/>
            <person name="Zhang J."/>
            <person name="Zhang L."/>
            <person name="Zhou C."/>
            <person name="Zhu D."/>
            <person name="Muzny D."/>
            <person name="Worley K."/>
            <person name="Gibbs R."/>
        </authorList>
    </citation>
    <scope>NUCLEOTIDE SEQUENCE [LARGE SCALE GENOMIC DNA]</scope>
    <source>
        <strain evidence="2 3">ATCC 11741</strain>
    </source>
</reference>
<comment type="caution">
    <text evidence="2">The sequence shown here is derived from an EMBL/GenBank/DDBJ whole genome shotgun (WGS) entry which is preliminary data.</text>
</comment>
<feature type="non-terminal residue" evidence="2">
    <location>
        <position position="75"/>
    </location>
</feature>